<evidence type="ECO:0000313" key="1">
    <source>
        <dbReference type="EMBL" id="KAG2582956.1"/>
    </source>
</evidence>
<name>A0A8T0RCL2_PANVG</name>
<proteinExistence type="predicted"/>
<protein>
    <submittedName>
        <fullName evidence="1">Uncharacterized protein</fullName>
    </submittedName>
</protein>
<dbReference type="EMBL" id="CM029047">
    <property type="protein sequence ID" value="KAG2582956.1"/>
    <property type="molecule type" value="Genomic_DNA"/>
</dbReference>
<dbReference type="AlphaFoldDB" id="A0A8T0RCL2"/>
<comment type="caution">
    <text evidence="1">The sequence shown here is derived from an EMBL/GenBank/DDBJ whole genome shotgun (WGS) entry which is preliminary data.</text>
</comment>
<evidence type="ECO:0000313" key="2">
    <source>
        <dbReference type="Proteomes" id="UP000823388"/>
    </source>
</evidence>
<sequence length="175" mass="19380">MAQDSDDFLFVFNIVLSGTLAHRPCLHSVCPSPVWYRFNAPSPMRVPALAPPASYELLQRSRPPPPTSHLRTSPPIVALADLPQLELAAVGARPEGLLRVCHGVRPRCAARPRFTTTQPHHPHPGEICLSVLQFRVSSYLFNSASSVYPCFSSSLELPSYVESYLQIACLHLRKI</sequence>
<organism evidence="1 2">
    <name type="scientific">Panicum virgatum</name>
    <name type="common">Blackwell switchgrass</name>
    <dbReference type="NCBI Taxonomy" id="38727"/>
    <lineage>
        <taxon>Eukaryota</taxon>
        <taxon>Viridiplantae</taxon>
        <taxon>Streptophyta</taxon>
        <taxon>Embryophyta</taxon>
        <taxon>Tracheophyta</taxon>
        <taxon>Spermatophyta</taxon>
        <taxon>Magnoliopsida</taxon>
        <taxon>Liliopsida</taxon>
        <taxon>Poales</taxon>
        <taxon>Poaceae</taxon>
        <taxon>PACMAD clade</taxon>
        <taxon>Panicoideae</taxon>
        <taxon>Panicodae</taxon>
        <taxon>Paniceae</taxon>
        <taxon>Panicinae</taxon>
        <taxon>Panicum</taxon>
        <taxon>Panicum sect. Hiantes</taxon>
    </lineage>
</organism>
<accession>A0A8T0RCL2</accession>
<keyword evidence="2" id="KW-1185">Reference proteome</keyword>
<dbReference type="Proteomes" id="UP000823388">
    <property type="component" value="Chromosome 6K"/>
</dbReference>
<gene>
    <name evidence="1" type="ORF">PVAP13_6KG181000</name>
</gene>
<reference evidence="1" key="1">
    <citation type="submission" date="2020-05" db="EMBL/GenBank/DDBJ databases">
        <title>WGS assembly of Panicum virgatum.</title>
        <authorList>
            <person name="Lovell J.T."/>
            <person name="Jenkins J."/>
            <person name="Shu S."/>
            <person name="Juenger T.E."/>
            <person name="Schmutz J."/>
        </authorList>
    </citation>
    <scope>NUCLEOTIDE SEQUENCE</scope>
    <source>
        <strain evidence="1">AP13</strain>
    </source>
</reference>